<sequence length="107" mass="12635">MDRKVIEQFYEHVILPNYHKLDAATIRWKDHGRIGLDAWVHYFEDAKGREYVLVFEDFPGDTFLDDGLTHEVISLNGEVSIEFGVKNKEHAQYVPNITGYFTLYRER</sequence>
<evidence type="ECO:0000313" key="1">
    <source>
        <dbReference type="EMBL" id="WIO45883.1"/>
    </source>
</evidence>
<proteinExistence type="predicted"/>
<dbReference type="EMBL" id="CP124550">
    <property type="protein sequence ID" value="WIO45883.1"/>
    <property type="molecule type" value="Genomic_DNA"/>
</dbReference>
<reference evidence="1 2" key="1">
    <citation type="journal article" date="2023" name="Cell">
        <title>Genetic manipulation of Patescibacteria provides mechanistic insights into microbial dark matter and the epibiotic lifestyle.</title>
        <authorList>
            <person name="Wang Y."/>
            <person name="Gallagher L.A."/>
            <person name="Andrade P.A."/>
            <person name="Liu A."/>
            <person name="Humphreys I.R."/>
            <person name="Turkarslan S."/>
            <person name="Cutler K.J."/>
            <person name="Arrieta-Ortiz M.L."/>
            <person name="Li Y."/>
            <person name="Radey M.C."/>
            <person name="McLean J.S."/>
            <person name="Cong Q."/>
            <person name="Baker D."/>
            <person name="Baliga N.S."/>
            <person name="Peterson S.B."/>
            <person name="Mougous J.D."/>
        </authorList>
    </citation>
    <scope>NUCLEOTIDE SEQUENCE [LARGE SCALE GENOMIC DNA]</scope>
    <source>
        <strain evidence="1 2">ML1</strain>
    </source>
</reference>
<dbReference type="Proteomes" id="UP001177295">
    <property type="component" value="Chromosome"/>
</dbReference>
<organism evidence="1 2">
    <name type="scientific">Candidatus Southlakia epibionticum</name>
    <dbReference type="NCBI Taxonomy" id="3043284"/>
    <lineage>
        <taxon>Bacteria</taxon>
        <taxon>Candidatus Saccharimonadota</taxon>
        <taxon>Candidatus Saccharimonadia</taxon>
        <taxon>Candidatus Saccharimonadales</taxon>
        <taxon>Candidatus Saccharimonadaceae</taxon>
        <taxon>Candidatus Southlakia</taxon>
    </lineage>
</organism>
<protein>
    <submittedName>
        <fullName evidence="1">Uncharacterized protein</fullName>
    </submittedName>
</protein>
<accession>A0ABY8WTZ6</accession>
<evidence type="ECO:0000313" key="2">
    <source>
        <dbReference type="Proteomes" id="UP001177295"/>
    </source>
</evidence>
<keyword evidence="2" id="KW-1185">Reference proteome</keyword>
<gene>
    <name evidence="1" type="ORF">SEML1_0253</name>
</gene>
<name>A0ABY8WTZ6_9BACT</name>
<dbReference type="RefSeq" id="WP_376754252.1">
    <property type="nucleotide sequence ID" value="NZ_CP124550.1"/>
</dbReference>